<dbReference type="EMBL" id="BSXN01004271">
    <property type="protein sequence ID" value="GME80946.1"/>
    <property type="molecule type" value="Genomic_DNA"/>
</dbReference>
<name>A0A9W6T7Y7_CANBO</name>
<evidence type="ECO:0000313" key="2">
    <source>
        <dbReference type="EMBL" id="GME80946.1"/>
    </source>
</evidence>
<gene>
    <name evidence="2" type="ORF">Cboi02_000649800</name>
</gene>
<protein>
    <submittedName>
        <fullName evidence="2">Unnamed protein product</fullName>
    </submittedName>
</protein>
<evidence type="ECO:0000313" key="3">
    <source>
        <dbReference type="Proteomes" id="UP001165120"/>
    </source>
</evidence>
<evidence type="ECO:0000256" key="1">
    <source>
        <dbReference type="SAM" id="MobiDB-lite"/>
    </source>
</evidence>
<feature type="region of interest" description="Disordered" evidence="1">
    <location>
        <begin position="80"/>
        <end position="117"/>
    </location>
</feature>
<accession>A0A9W6T7Y7</accession>
<comment type="caution">
    <text evidence="2">The sequence shown here is derived from an EMBL/GenBank/DDBJ whole genome shotgun (WGS) entry which is preliminary data.</text>
</comment>
<feature type="compositionally biased region" description="Low complexity" evidence="1">
    <location>
        <begin position="106"/>
        <end position="117"/>
    </location>
</feature>
<feature type="compositionally biased region" description="Low complexity" evidence="1">
    <location>
        <begin position="87"/>
        <end position="99"/>
    </location>
</feature>
<organism evidence="2 3">
    <name type="scientific">Candida boidinii</name>
    <name type="common">Yeast</name>
    <dbReference type="NCBI Taxonomy" id="5477"/>
    <lineage>
        <taxon>Eukaryota</taxon>
        <taxon>Fungi</taxon>
        <taxon>Dikarya</taxon>
        <taxon>Ascomycota</taxon>
        <taxon>Saccharomycotina</taxon>
        <taxon>Pichiomycetes</taxon>
        <taxon>Pichiales</taxon>
        <taxon>Pichiaceae</taxon>
        <taxon>Ogataea</taxon>
        <taxon>Ogataea/Candida clade</taxon>
    </lineage>
</organism>
<proteinExistence type="predicted"/>
<keyword evidence="3" id="KW-1185">Reference proteome</keyword>
<dbReference type="AlphaFoldDB" id="A0A9W6T7Y7"/>
<dbReference type="Proteomes" id="UP001165120">
    <property type="component" value="Unassembled WGS sequence"/>
</dbReference>
<sequence length="219" mass="24611">MKLRTRRAAMKLLDDPFEIELGIICQLGLVEQRNRMAKEQRFREYTQNFAAANEDKSSYVEMLSVPDRPLPTNYAKNIQLKNHRPVSRSSIESSLSSSYKSRRTLSSKSSSKSKASSKSVFSSKIKEKLLTPSSSNSSKGSSVKSVADKLSMRRHIAICQEKNNKLKESKNSIDHDADFKASSNTDTGKKNCALAKKHHLNNLDLKCLLKAIQPIQVIH</sequence>
<reference evidence="2" key="1">
    <citation type="submission" date="2023-04" db="EMBL/GenBank/DDBJ databases">
        <title>Candida boidinii NBRC 10035.</title>
        <authorList>
            <person name="Ichikawa N."/>
            <person name="Sato H."/>
            <person name="Tonouchi N."/>
        </authorList>
    </citation>
    <scope>NUCLEOTIDE SEQUENCE</scope>
    <source>
        <strain evidence="2">NBRC 10035</strain>
    </source>
</reference>